<keyword evidence="5 6" id="KW-0411">Iron-sulfur</keyword>
<dbReference type="GO" id="GO:0003824">
    <property type="term" value="F:catalytic activity"/>
    <property type="evidence" value="ECO:0007669"/>
    <property type="project" value="InterPro"/>
</dbReference>
<evidence type="ECO:0000313" key="8">
    <source>
        <dbReference type="EMBL" id="HIP57674.1"/>
    </source>
</evidence>
<dbReference type="PIRSF" id="PIRSF004869">
    <property type="entry name" value="PflX_prd"/>
    <property type="match status" value="1"/>
</dbReference>
<evidence type="ECO:0000313" key="9">
    <source>
        <dbReference type="Proteomes" id="UP000605805"/>
    </source>
</evidence>
<comment type="caution">
    <text evidence="8">The sequence shown here is derived from an EMBL/GenBank/DDBJ whole genome shotgun (WGS) entry which is preliminary data.</text>
</comment>
<dbReference type="AlphaFoldDB" id="A0A832YZF4"/>
<keyword evidence="1" id="KW-0004">4Fe-4S</keyword>
<dbReference type="Proteomes" id="UP000605805">
    <property type="component" value="Unassembled WGS sequence"/>
</dbReference>
<feature type="binding site" evidence="6">
    <location>
        <position position="154"/>
    </location>
    <ligand>
        <name>[4Fe-4S] cluster</name>
        <dbReference type="ChEBI" id="CHEBI:49883"/>
        <note>4Fe-4S-S-AdoMet</note>
    </ligand>
</feature>
<reference evidence="8" key="1">
    <citation type="journal article" date="2020" name="ISME J.">
        <title>Gammaproteobacteria mediating utilization of methyl-, sulfur- and petroleum organic compounds in deep ocean hydrothermal plumes.</title>
        <authorList>
            <person name="Zhou Z."/>
            <person name="Liu Y."/>
            <person name="Pan J."/>
            <person name="Cron B.R."/>
            <person name="Toner B.M."/>
            <person name="Anantharaman K."/>
            <person name="Breier J.A."/>
            <person name="Dick G.J."/>
            <person name="Li M."/>
        </authorList>
    </citation>
    <scope>NUCLEOTIDE SEQUENCE</scope>
    <source>
        <strain evidence="8">SZUA-1435</strain>
    </source>
</reference>
<evidence type="ECO:0000259" key="7">
    <source>
        <dbReference type="PROSITE" id="PS51918"/>
    </source>
</evidence>
<keyword evidence="4 6" id="KW-0408">Iron</keyword>
<gene>
    <name evidence="8" type="ORF">EYH02_06420</name>
</gene>
<dbReference type="GO" id="GO:0051539">
    <property type="term" value="F:4 iron, 4 sulfur cluster binding"/>
    <property type="evidence" value="ECO:0007669"/>
    <property type="project" value="UniProtKB-KW"/>
</dbReference>
<dbReference type="Gene3D" id="3.20.20.70">
    <property type="entry name" value="Aldolase class I"/>
    <property type="match status" value="1"/>
</dbReference>
<dbReference type="SFLD" id="SFLDS00029">
    <property type="entry name" value="Radical_SAM"/>
    <property type="match status" value="1"/>
</dbReference>
<evidence type="ECO:0000256" key="5">
    <source>
        <dbReference type="ARBA" id="ARBA00023014"/>
    </source>
</evidence>
<dbReference type="InterPro" id="IPR013785">
    <property type="entry name" value="Aldolase_TIM"/>
</dbReference>
<evidence type="ECO:0000256" key="4">
    <source>
        <dbReference type="ARBA" id="ARBA00023004"/>
    </source>
</evidence>
<name>A0A832YZF4_9CREN</name>
<feature type="binding site" evidence="6">
    <location>
        <position position="147"/>
    </location>
    <ligand>
        <name>[4Fe-4S] cluster</name>
        <dbReference type="ChEBI" id="CHEBI:49883"/>
        <note>4Fe-4S-S-AdoMet</note>
    </ligand>
</feature>
<dbReference type="SUPFAM" id="SSF102114">
    <property type="entry name" value="Radical SAM enzymes"/>
    <property type="match status" value="1"/>
</dbReference>
<protein>
    <submittedName>
        <fullName evidence="8">Radical SAM protein</fullName>
    </submittedName>
</protein>
<dbReference type="InterPro" id="IPR058240">
    <property type="entry name" value="rSAM_sf"/>
</dbReference>
<organism evidence="8 9">
    <name type="scientific">Ignisphaera aggregans</name>
    <dbReference type="NCBI Taxonomy" id="334771"/>
    <lineage>
        <taxon>Archaea</taxon>
        <taxon>Thermoproteota</taxon>
        <taxon>Thermoprotei</taxon>
        <taxon>Desulfurococcales</taxon>
        <taxon>Desulfurococcaceae</taxon>
        <taxon>Ignisphaera</taxon>
    </lineage>
</organism>
<dbReference type="InterPro" id="IPR016431">
    <property type="entry name" value="Pyrv-formate_lyase-activ_prd"/>
</dbReference>
<comment type="cofactor">
    <cofactor evidence="6">
        <name>[4Fe-4S] cluster</name>
        <dbReference type="ChEBI" id="CHEBI:49883"/>
    </cofactor>
    <text evidence="6">Binds 1 [4Fe-4S] cluster. The cluster is coordinated with 3 cysteines and an exchangeable S-adenosyl-L-methionine.</text>
</comment>
<dbReference type="PROSITE" id="PS51918">
    <property type="entry name" value="RADICAL_SAM"/>
    <property type="match status" value="1"/>
</dbReference>
<feature type="binding site" evidence="6">
    <location>
        <position position="151"/>
    </location>
    <ligand>
        <name>[4Fe-4S] cluster</name>
        <dbReference type="ChEBI" id="CHEBI:49883"/>
        <note>4Fe-4S-S-AdoMet</note>
    </ligand>
</feature>
<dbReference type="EMBL" id="DQTV01000128">
    <property type="protein sequence ID" value="HIP57674.1"/>
    <property type="molecule type" value="Genomic_DNA"/>
</dbReference>
<evidence type="ECO:0000256" key="2">
    <source>
        <dbReference type="ARBA" id="ARBA00022691"/>
    </source>
</evidence>
<accession>A0A832YZF4</accession>
<dbReference type="InterPro" id="IPR034457">
    <property type="entry name" value="Organic_radical-activating"/>
</dbReference>
<dbReference type="CDD" id="cd01335">
    <property type="entry name" value="Radical_SAM"/>
    <property type="match status" value="1"/>
</dbReference>
<dbReference type="PANTHER" id="PTHR30352">
    <property type="entry name" value="PYRUVATE FORMATE-LYASE-ACTIVATING ENZYME"/>
    <property type="match status" value="1"/>
</dbReference>
<dbReference type="GO" id="GO:0046872">
    <property type="term" value="F:metal ion binding"/>
    <property type="evidence" value="ECO:0007669"/>
    <property type="project" value="UniProtKB-KW"/>
</dbReference>
<keyword evidence="2 6" id="KW-0949">S-adenosyl-L-methionine</keyword>
<dbReference type="Pfam" id="PF04055">
    <property type="entry name" value="Radical_SAM"/>
    <property type="match status" value="1"/>
</dbReference>
<keyword evidence="3 6" id="KW-0479">Metal-binding</keyword>
<proteinExistence type="predicted"/>
<dbReference type="PANTHER" id="PTHR30352:SF22">
    <property type="entry name" value="PYRUVATE FORMATE-LYASE ACTIVATING ENZYME HOMOLOG"/>
    <property type="match status" value="1"/>
</dbReference>
<evidence type="ECO:0000256" key="1">
    <source>
        <dbReference type="ARBA" id="ARBA00022485"/>
    </source>
</evidence>
<dbReference type="InterPro" id="IPR007197">
    <property type="entry name" value="rSAM"/>
</dbReference>
<evidence type="ECO:0000256" key="6">
    <source>
        <dbReference type="PIRSR" id="PIRSR004869-50"/>
    </source>
</evidence>
<feature type="domain" description="Radical SAM core" evidence="7">
    <location>
        <begin position="130"/>
        <end position="373"/>
    </location>
</feature>
<evidence type="ECO:0000256" key="3">
    <source>
        <dbReference type="ARBA" id="ARBA00022723"/>
    </source>
</evidence>
<sequence length="382" mass="42570">MGRCKICKAEAKTISNVIGVCARCLKTVPHALNVAMNVHLSYRTKLGLPPNPPHSVDGVKCPLCVNECVIPKNGLGYCGIWMNDNGRLRKVVDHNYGLVYYYLDPLPTNCVATPVCPGATGVGYPKYAVRKGAEYGYYNLAVFFAGCNLDCVFCQNWDHKNIVVRKDYQARYVCSVDELVRVALDDRITCICYFGGDPAPHAPYAISVSRQVLSKVSERCYVKIKRICWETNGLENPNIMKIMAELSRDSGGIVKIDWKAWTPAIYQALTGVNGEKALKRIMENVRLVAKLGKDRSEVPLLVVSTLLVPGYVDVDEVEKIAQFLASLDIEVPYILLAFHPDHLLRDLPPTSTRHAEEAARAAKQAGLRKVFIENVWLLGDYY</sequence>